<reference evidence="4 5" key="1">
    <citation type="submission" date="2014-04" db="EMBL/GenBank/DDBJ databases">
        <authorList>
            <consortium name="DOE Joint Genome Institute"/>
            <person name="Kuo A."/>
            <person name="Tarkka M."/>
            <person name="Buscot F."/>
            <person name="Kohler A."/>
            <person name="Nagy L.G."/>
            <person name="Floudas D."/>
            <person name="Copeland A."/>
            <person name="Barry K.W."/>
            <person name="Cichocki N."/>
            <person name="Veneault-Fourrey C."/>
            <person name="LaButti K."/>
            <person name="Lindquist E.A."/>
            <person name="Lipzen A."/>
            <person name="Lundell T."/>
            <person name="Morin E."/>
            <person name="Murat C."/>
            <person name="Sun H."/>
            <person name="Tunlid A."/>
            <person name="Henrissat B."/>
            <person name="Grigoriev I.V."/>
            <person name="Hibbett D.S."/>
            <person name="Martin F."/>
            <person name="Nordberg H.P."/>
            <person name="Cantor M.N."/>
            <person name="Hua S.X."/>
        </authorList>
    </citation>
    <scope>NUCLEOTIDE SEQUENCE [LARGE SCALE GENOMIC DNA]</scope>
    <source>
        <strain evidence="4 5">F 1598</strain>
    </source>
</reference>
<dbReference type="EMBL" id="KN832982">
    <property type="protein sequence ID" value="KIM86215.1"/>
    <property type="molecule type" value="Genomic_DNA"/>
</dbReference>
<dbReference type="InParanoid" id="A0A0C3FQ22"/>
<comment type="similarity">
    <text evidence="1">Belongs to the peptidase S12 family.</text>
</comment>
<dbReference type="Pfam" id="PF00144">
    <property type="entry name" value="Beta-lactamase"/>
    <property type="match status" value="1"/>
</dbReference>
<organism evidence="4 5">
    <name type="scientific">Piloderma croceum (strain F 1598)</name>
    <dbReference type="NCBI Taxonomy" id="765440"/>
    <lineage>
        <taxon>Eukaryota</taxon>
        <taxon>Fungi</taxon>
        <taxon>Dikarya</taxon>
        <taxon>Basidiomycota</taxon>
        <taxon>Agaricomycotina</taxon>
        <taxon>Agaricomycetes</taxon>
        <taxon>Agaricomycetidae</taxon>
        <taxon>Atheliales</taxon>
        <taxon>Atheliaceae</taxon>
        <taxon>Piloderma</taxon>
    </lineage>
</organism>
<evidence type="ECO:0000256" key="1">
    <source>
        <dbReference type="ARBA" id="ARBA00038215"/>
    </source>
</evidence>
<keyword evidence="5" id="KW-1185">Reference proteome</keyword>
<dbReference type="PANTHER" id="PTHR46825:SF9">
    <property type="entry name" value="BETA-LACTAMASE-RELATED DOMAIN-CONTAINING PROTEIN"/>
    <property type="match status" value="1"/>
</dbReference>
<dbReference type="HOGENOM" id="CLU_725844_0_0_1"/>
<feature type="domain" description="Beta-lactamase-related" evidence="3">
    <location>
        <begin position="2"/>
        <end position="182"/>
    </location>
</feature>
<dbReference type="InterPro" id="IPR050491">
    <property type="entry name" value="AmpC-like"/>
</dbReference>
<gene>
    <name evidence="4" type="ORF">PILCRDRAFT_816146</name>
</gene>
<evidence type="ECO:0000313" key="5">
    <source>
        <dbReference type="Proteomes" id="UP000054166"/>
    </source>
</evidence>
<dbReference type="STRING" id="765440.A0A0C3FQ22"/>
<dbReference type="SUPFAM" id="SSF56601">
    <property type="entry name" value="beta-lactamase/transpeptidase-like"/>
    <property type="match status" value="1"/>
</dbReference>
<dbReference type="InterPro" id="IPR001466">
    <property type="entry name" value="Beta-lactam-related"/>
</dbReference>
<dbReference type="OrthoDB" id="5946976at2759"/>
<dbReference type="Gene3D" id="3.40.710.10">
    <property type="entry name" value="DD-peptidase/beta-lactamase superfamily"/>
    <property type="match status" value="1"/>
</dbReference>
<feature type="compositionally biased region" description="Polar residues" evidence="2">
    <location>
        <begin position="218"/>
        <end position="230"/>
    </location>
</feature>
<dbReference type="AlphaFoldDB" id="A0A0C3FQ22"/>
<sequence length="381" mass="41178">MYMLSSYIISHYTGSYTSFVKDRIFTPLNMISTTFSLSEAVLSGEMTDTWANSGRRIPQWFTDEQMDVVAGPGGIISSGEDMAKWVKTLLNFGIDTATNATIIPRSVFDEMTTAHAIIEGIPAVPSQSISGYGMGWGRLSLEGRDAILHDGGLPGASTLVLFLPNDGIGVVVLVNADGKAPANDAVMKRVIDDMLGIKADSTPQQSRQPQQPVPPVQNTHNFSDGKSKTSMGLDKYAGTYSNPGYGSITLCDPLNSRNSSYCAQVLSDFAAVDAHNPSQAVHTKPQLFAKWSRLWSSHVRLVHVAISEYGHQFNVQVTTLFTEGFGADKTPFEIYDDALVEFAVEGEKVLGLGVFGSDGDPTKSTGKTAQETVEVWFDKIG</sequence>
<dbReference type="InterPro" id="IPR012338">
    <property type="entry name" value="Beta-lactam/transpept-like"/>
</dbReference>
<feature type="region of interest" description="Disordered" evidence="2">
    <location>
        <begin position="201"/>
        <end position="230"/>
    </location>
</feature>
<evidence type="ECO:0000256" key="2">
    <source>
        <dbReference type="SAM" id="MobiDB-lite"/>
    </source>
</evidence>
<dbReference type="PANTHER" id="PTHR46825">
    <property type="entry name" value="D-ALANYL-D-ALANINE-CARBOXYPEPTIDASE/ENDOPEPTIDASE AMPH"/>
    <property type="match status" value="1"/>
</dbReference>
<protein>
    <recommendedName>
        <fullName evidence="3">Beta-lactamase-related domain-containing protein</fullName>
    </recommendedName>
</protein>
<reference evidence="5" key="2">
    <citation type="submission" date="2015-01" db="EMBL/GenBank/DDBJ databases">
        <title>Evolutionary Origins and Diversification of the Mycorrhizal Mutualists.</title>
        <authorList>
            <consortium name="DOE Joint Genome Institute"/>
            <consortium name="Mycorrhizal Genomics Consortium"/>
            <person name="Kohler A."/>
            <person name="Kuo A."/>
            <person name="Nagy L.G."/>
            <person name="Floudas D."/>
            <person name="Copeland A."/>
            <person name="Barry K.W."/>
            <person name="Cichocki N."/>
            <person name="Veneault-Fourrey C."/>
            <person name="LaButti K."/>
            <person name="Lindquist E.A."/>
            <person name="Lipzen A."/>
            <person name="Lundell T."/>
            <person name="Morin E."/>
            <person name="Murat C."/>
            <person name="Riley R."/>
            <person name="Ohm R."/>
            <person name="Sun H."/>
            <person name="Tunlid A."/>
            <person name="Henrissat B."/>
            <person name="Grigoriev I.V."/>
            <person name="Hibbett D.S."/>
            <person name="Martin F."/>
        </authorList>
    </citation>
    <scope>NUCLEOTIDE SEQUENCE [LARGE SCALE GENOMIC DNA]</scope>
    <source>
        <strain evidence="5">F 1598</strain>
    </source>
</reference>
<proteinExistence type="inferred from homology"/>
<evidence type="ECO:0000313" key="4">
    <source>
        <dbReference type="EMBL" id="KIM86215.1"/>
    </source>
</evidence>
<name>A0A0C3FQ22_PILCF</name>
<evidence type="ECO:0000259" key="3">
    <source>
        <dbReference type="Pfam" id="PF00144"/>
    </source>
</evidence>
<accession>A0A0C3FQ22</accession>
<dbReference type="Proteomes" id="UP000054166">
    <property type="component" value="Unassembled WGS sequence"/>
</dbReference>